<reference evidence="2" key="1">
    <citation type="submission" date="2021-01" db="EMBL/GenBank/DDBJ databases">
        <authorList>
            <person name="Corre E."/>
            <person name="Pelletier E."/>
            <person name="Niang G."/>
            <person name="Scheremetjew M."/>
            <person name="Finn R."/>
            <person name="Kale V."/>
            <person name="Holt S."/>
            <person name="Cochrane G."/>
            <person name="Meng A."/>
            <person name="Brown T."/>
            <person name="Cohen L."/>
        </authorList>
    </citation>
    <scope>NUCLEOTIDE SEQUENCE</scope>
    <source>
        <strain evidence="2">Pbaha01</strain>
    </source>
</reference>
<accession>A0A7S0BCC6</accession>
<sequence>MVILDVKRTEKKNEFLFETTVKANVGDLLKELCEVHNLRLKVLRLAVTCKELAKHGPIRPEETRGISDDLSKVTELDVNAYGKPTNPDEHGFRTGCPPPPEVGAVLSRTAEEAEAAVDIALVQQKRCLDRSTCQTHIDNMRGAVMIAYPGYHRLPVYDPTRLELEDKEELDGASDLQNVLDHTQTNLWWAGKELRTDQTLEQYVGRNEKTKIVAKLAPKSAGAPVREPRIDENTHKAMLAHYYKKQEENKKLQDDEDDSYLDSEWANPKALKSQLIGGGRPIIARPGGR</sequence>
<dbReference type="AlphaFoldDB" id="A0A7S0BCC6"/>
<proteinExistence type="inferred from homology"/>
<dbReference type="GO" id="GO:0003352">
    <property type="term" value="P:regulation of cilium movement"/>
    <property type="evidence" value="ECO:0007669"/>
    <property type="project" value="InterPro"/>
</dbReference>
<evidence type="ECO:0000313" key="2">
    <source>
        <dbReference type="EMBL" id="CAD8389461.1"/>
    </source>
</evidence>
<name>A0A7S0BCC6_9DINO</name>
<gene>
    <name evidence="2" type="ORF">PBAH0796_LOCUS33015</name>
</gene>
<evidence type="ECO:0000256" key="1">
    <source>
        <dbReference type="ARBA" id="ARBA00009619"/>
    </source>
</evidence>
<dbReference type="PANTHER" id="PTHR13238">
    <property type="entry name" value="PROTEIN C21ORF59"/>
    <property type="match status" value="1"/>
</dbReference>
<dbReference type="InterPro" id="IPR021298">
    <property type="entry name" value="CFAP298"/>
</dbReference>
<comment type="similarity">
    <text evidence="1">Belongs to the CFAP298 family.</text>
</comment>
<dbReference type="PANTHER" id="PTHR13238:SF0">
    <property type="entry name" value="CILIA- AND FLAGELLA-ASSOCIATED PROTEIN 298"/>
    <property type="match status" value="1"/>
</dbReference>
<protein>
    <submittedName>
        <fullName evidence="2">Uncharacterized protein</fullName>
    </submittedName>
</protein>
<organism evidence="2">
    <name type="scientific">Pyrodinium bahamense</name>
    <dbReference type="NCBI Taxonomy" id="73915"/>
    <lineage>
        <taxon>Eukaryota</taxon>
        <taxon>Sar</taxon>
        <taxon>Alveolata</taxon>
        <taxon>Dinophyceae</taxon>
        <taxon>Gonyaulacales</taxon>
        <taxon>Pyrocystaceae</taxon>
        <taxon>Pyrodinium</taxon>
    </lineage>
</organism>
<dbReference type="Pfam" id="PF11069">
    <property type="entry name" value="CFAP298"/>
    <property type="match status" value="1"/>
</dbReference>
<dbReference type="EMBL" id="HBEG01054201">
    <property type="protein sequence ID" value="CAD8389461.1"/>
    <property type="molecule type" value="Transcribed_RNA"/>
</dbReference>